<dbReference type="CDD" id="cd12252">
    <property type="entry name" value="RRM_DbpA"/>
    <property type="match status" value="1"/>
</dbReference>
<dbReference type="InterPro" id="IPR005580">
    <property type="entry name" value="DbpA/CsdA_RNA-bd_dom"/>
</dbReference>
<accession>A0A0S2KJE5</accession>
<reference evidence="9" key="1">
    <citation type="submission" date="2015-11" db="EMBL/GenBank/DDBJ databases">
        <authorList>
            <person name="Holder M.E."/>
            <person name="Ajami N.J."/>
            <person name="Petrosino J.F."/>
        </authorList>
    </citation>
    <scope>NUCLEOTIDE SEQUENCE [LARGE SCALE GENOMIC DNA]</scope>
    <source>
        <strain evidence="9">F0113</strain>
    </source>
</reference>
<dbReference type="GO" id="GO:0016787">
    <property type="term" value="F:hydrolase activity"/>
    <property type="evidence" value="ECO:0007669"/>
    <property type="project" value="UniProtKB-KW"/>
</dbReference>
<keyword evidence="4" id="KW-0067">ATP-binding</keyword>
<dbReference type="OrthoDB" id="9785240at2"/>
<keyword evidence="2" id="KW-0378">Hydrolase</keyword>
<dbReference type="Pfam" id="PF00271">
    <property type="entry name" value="Helicase_C"/>
    <property type="match status" value="1"/>
</dbReference>
<dbReference type="RefSeq" id="WP_036888994.1">
    <property type="nucleotide sequence ID" value="NZ_CP013195.1"/>
</dbReference>
<dbReference type="Pfam" id="PF00270">
    <property type="entry name" value="DEAD"/>
    <property type="match status" value="1"/>
</dbReference>
<comment type="similarity">
    <text evidence="5">Belongs to the DEAD box helicase family.</text>
</comment>
<dbReference type="InterPro" id="IPR014001">
    <property type="entry name" value="Helicase_ATP-bd"/>
</dbReference>
<dbReference type="KEGG" id="peo:AS203_04060"/>
<dbReference type="eggNOG" id="COG0513">
    <property type="taxonomic scope" value="Bacteria"/>
</dbReference>
<dbReference type="STRING" id="76123.AS203_04060"/>
<feature type="domain" description="Helicase ATP-binding" evidence="6">
    <location>
        <begin position="26"/>
        <end position="195"/>
    </location>
</feature>
<dbReference type="CDD" id="cd18787">
    <property type="entry name" value="SF2_C_DEAD"/>
    <property type="match status" value="1"/>
</dbReference>
<dbReference type="CDD" id="cd00268">
    <property type="entry name" value="DEADc"/>
    <property type="match status" value="1"/>
</dbReference>
<dbReference type="EMBL" id="CP013195">
    <property type="protein sequence ID" value="ALO48357.1"/>
    <property type="molecule type" value="Genomic_DNA"/>
</dbReference>
<dbReference type="GO" id="GO:0003676">
    <property type="term" value="F:nucleic acid binding"/>
    <property type="evidence" value="ECO:0007669"/>
    <property type="project" value="InterPro"/>
</dbReference>
<dbReference type="AlphaFoldDB" id="A0A0S2KJE5"/>
<dbReference type="SUPFAM" id="SSF52540">
    <property type="entry name" value="P-loop containing nucleoside triphosphate hydrolases"/>
    <property type="match status" value="1"/>
</dbReference>
<gene>
    <name evidence="8" type="ORF">AS203_04060</name>
</gene>
<dbReference type="InterPro" id="IPR012677">
    <property type="entry name" value="Nucleotide-bd_a/b_plait_sf"/>
</dbReference>
<protein>
    <submittedName>
        <fullName evidence="8">Helicase</fullName>
    </submittedName>
</protein>
<dbReference type="SMART" id="SM00490">
    <property type="entry name" value="HELICc"/>
    <property type="match status" value="1"/>
</dbReference>
<dbReference type="InterPro" id="IPR044742">
    <property type="entry name" value="DEAD/DEAH_RhlB"/>
</dbReference>
<dbReference type="Gene3D" id="3.30.70.330">
    <property type="match status" value="1"/>
</dbReference>
<dbReference type="PANTHER" id="PTHR47959:SF1">
    <property type="entry name" value="ATP-DEPENDENT RNA HELICASE DBPA"/>
    <property type="match status" value="1"/>
</dbReference>
<evidence type="ECO:0000256" key="4">
    <source>
        <dbReference type="ARBA" id="ARBA00022840"/>
    </source>
</evidence>
<dbReference type="InterPro" id="IPR027417">
    <property type="entry name" value="P-loop_NTPase"/>
</dbReference>
<proteinExistence type="inferred from homology"/>
<keyword evidence="9" id="KW-1185">Reference proteome</keyword>
<dbReference type="Proteomes" id="UP000056252">
    <property type="component" value="Chromosome"/>
</dbReference>
<evidence type="ECO:0000256" key="1">
    <source>
        <dbReference type="ARBA" id="ARBA00022741"/>
    </source>
</evidence>
<name>A0A0S2KJE5_9BACT</name>
<evidence type="ECO:0000256" key="3">
    <source>
        <dbReference type="ARBA" id="ARBA00022806"/>
    </source>
</evidence>
<dbReference type="GO" id="GO:0005524">
    <property type="term" value="F:ATP binding"/>
    <property type="evidence" value="ECO:0007669"/>
    <property type="project" value="UniProtKB-KW"/>
</dbReference>
<dbReference type="InterPro" id="IPR050079">
    <property type="entry name" value="DEAD_box_RNA_helicase"/>
</dbReference>
<dbReference type="PANTHER" id="PTHR47959">
    <property type="entry name" value="ATP-DEPENDENT RNA HELICASE RHLE-RELATED"/>
    <property type="match status" value="1"/>
</dbReference>
<evidence type="ECO:0000256" key="2">
    <source>
        <dbReference type="ARBA" id="ARBA00022801"/>
    </source>
</evidence>
<dbReference type="GO" id="GO:0005829">
    <property type="term" value="C:cytosol"/>
    <property type="evidence" value="ECO:0007669"/>
    <property type="project" value="TreeGrafter"/>
</dbReference>
<keyword evidence="3 8" id="KW-0347">Helicase</keyword>
<keyword evidence="1" id="KW-0547">Nucleotide-binding</keyword>
<dbReference type="Gene3D" id="3.40.50.300">
    <property type="entry name" value="P-loop containing nucleotide triphosphate hydrolases"/>
    <property type="match status" value="2"/>
</dbReference>
<evidence type="ECO:0000256" key="5">
    <source>
        <dbReference type="ARBA" id="ARBA00038437"/>
    </source>
</evidence>
<dbReference type="GO" id="GO:0003724">
    <property type="term" value="F:RNA helicase activity"/>
    <property type="evidence" value="ECO:0007669"/>
    <property type="project" value="TreeGrafter"/>
</dbReference>
<dbReference type="SMART" id="SM00487">
    <property type="entry name" value="DEXDc"/>
    <property type="match status" value="1"/>
</dbReference>
<dbReference type="PROSITE" id="PS51192">
    <property type="entry name" value="HELICASE_ATP_BIND_1"/>
    <property type="match status" value="1"/>
</dbReference>
<evidence type="ECO:0000313" key="8">
    <source>
        <dbReference type="EMBL" id="ALO48357.1"/>
    </source>
</evidence>
<sequence length="441" mass="49104">MKIDIEKILAKLGFAGLNPMQQDVLHAVLHSDRDVVVLSPTGSGKTLAYLLPLVQILDAGNDEVQAVVVVPGRELALQSSTVHQSLGSGLRSCSCYGGRMTMDEHRMLKQVKPQLVFATPGRLNDHLDKGNIRPGAIKYLIIDEFDKCLEMGFSAEMQALIDKLPHVERRMLLSATDAEVIPKFVNMGRSIRIDYLDTDSQVVERIQLYKVSSPERDKLNTLDHLLRSLGRDSSIVFLNHRDSVERTNDYLAHQGFTTSMLHGGMDQKKREAALYKFANGSATVLVCTDLASRGLDIPDVDNIIHYHLPESEQGYVHRIGRTARWQKSGKAFFILGPDETIPTYIHETAEVYSLPTELSSPAQPRMATLYIGKGKKDKLSKGDVVGFLCRKGGLQGTDIGRIDVKERYTYVAVSRDKVDSLLTHVLGEKIKGIKTVVERIR</sequence>
<dbReference type="PROSITE" id="PS51194">
    <property type="entry name" value="HELICASE_CTER"/>
    <property type="match status" value="1"/>
</dbReference>
<feature type="domain" description="Helicase C-terminal" evidence="7">
    <location>
        <begin position="221"/>
        <end position="370"/>
    </location>
</feature>
<organism evidence="8 9">
    <name type="scientific">Hoylesella enoeca</name>
    <dbReference type="NCBI Taxonomy" id="76123"/>
    <lineage>
        <taxon>Bacteria</taxon>
        <taxon>Pseudomonadati</taxon>
        <taxon>Bacteroidota</taxon>
        <taxon>Bacteroidia</taxon>
        <taxon>Bacteroidales</taxon>
        <taxon>Prevotellaceae</taxon>
        <taxon>Hoylesella</taxon>
    </lineage>
</organism>
<dbReference type="Pfam" id="PF03880">
    <property type="entry name" value="DbpA"/>
    <property type="match status" value="1"/>
</dbReference>
<dbReference type="InterPro" id="IPR011545">
    <property type="entry name" value="DEAD/DEAH_box_helicase_dom"/>
</dbReference>
<dbReference type="InterPro" id="IPR001650">
    <property type="entry name" value="Helicase_C-like"/>
</dbReference>
<evidence type="ECO:0000259" key="7">
    <source>
        <dbReference type="PROSITE" id="PS51194"/>
    </source>
</evidence>
<evidence type="ECO:0000313" key="9">
    <source>
        <dbReference type="Proteomes" id="UP000056252"/>
    </source>
</evidence>
<evidence type="ECO:0000259" key="6">
    <source>
        <dbReference type="PROSITE" id="PS51192"/>
    </source>
</evidence>